<dbReference type="Pfam" id="PF00300">
    <property type="entry name" value="His_Phos_1"/>
    <property type="match status" value="2"/>
</dbReference>
<keyword evidence="2" id="KW-1185">Reference proteome</keyword>
<dbReference type="PANTHER" id="PTHR16469:SF27">
    <property type="entry name" value="UBIQUITIN-ASSOCIATED AND SH3 DOMAIN-CONTAINING BA-RELATED"/>
    <property type="match status" value="1"/>
</dbReference>
<accession>A0A8J5FIC4</accession>
<dbReference type="InterPro" id="IPR013078">
    <property type="entry name" value="His_Pase_superF_clade-1"/>
</dbReference>
<gene>
    <name evidence="1" type="ORF">ZIOFF_056674</name>
</gene>
<proteinExistence type="predicted"/>
<protein>
    <submittedName>
        <fullName evidence="1">Uncharacterized protein</fullName>
    </submittedName>
</protein>
<dbReference type="SMART" id="SM00855">
    <property type="entry name" value="PGAM"/>
    <property type="match status" value="1"/>
</dbReference>
<organism evidence="1 2">
    <name type="scientific">Zingiber officinale</name>
    <name type="common">Ginger</name>
    <name type="synonym">Amomum zingiber</name>
    <dbReference type="NCBI Taxonomy" id="94328"/>
    <lineage>
        <taxon>Eukaryota</taxon>
        <taxon>Viridiplantae</taxon>
        <taxon>Streptophyta</taxon>
        <taxon>Embryophyta</taxon>
        <taxon>Tracheophyta</taxon>
        <taxon>Spermatophyta</taxon>
        <taxon>Magnoliopsida</taxon>
        <taxon>Liliopsida</taxon>
        <taxon>Zingiberales</taxon>
        <taxon>Zingiberaceae</taxon>
        <taxon>Zingiber</taxon>
    </lineage>
</organism>
<dbReference type="InterPro" id="IPR012398">
    <property type="entry name" value="PRIB5"/>
</dbReference>
<evidence type="ECO:0000313" key="2">
    <source>
        <dbReference type="Proteomes" id="UP000734854"/>
    </source>
</evidence>
<sequence length="259" mass="28720">MSGGGEAAGVQNVVVMRHGDRIDHLEPLWVAQAQRPWDPPLADEGRIRAWTAGKRLRDSGFPIHRVVVSPFLRCLQTAAEVVRALCCVVDDHQLLLSMETSRDAILDPSRVKISIEYGLCEMLNTTALGHNIAPEDEKWFPHISELEASLPAGTIDHSAESIYKELPQWEESVAGARNRYATVIQSLADRYPNENLLLVSHGEAVGTAVASYVENTMVYEAEYCARCHLRRNTLSSFEVLNESGHMGVFYSIAPDFSSC</sequence>
<dbReference type="Proteomes" id="UP000734854">
    <property type="component" value="Unassembled WGS sequence"/>
</dbReference>
<dbReference type="PANTHER" id="PTHR16469">
    <property type="entry name" value="UBIQUITIN-ASSOCIATED AND SH3 DOMAIN-CONTAINING BA-RELATED"/>
    <property type="match status" value="1"/>
</dbReference>
<dbReference type="EMBL" id="JACMSC010000015">
    <property type="protein sequence ID" value="KAG6487936.1"/>
    <property type="molecule type" value="Genomic_DNA"/>
</dbReference>
<reference evidence="1 2" key="1">
    <citation type="submission" date="2020-08" db="EMBL/GenBank/DDBJ databases">
        <title>Plant Genome Project.</title>
        <authorList>
            <person name="Zhang R.-G."/>
        </authorList>
    </citation>
    <scope>NUCLEOTIDE SEQUENCE [LARGE SCALE GENOMIC DNA]</scope>
    <source>
        <tissue evidence="1">Rhizome</tissue>
    </source>
</reference>
<dbReference type="PIRSF" id="PIRSF015897">
    <property type="entry name" value="PRIB5"/>
    <property type="match status" value="1"/>
</dbReference>
<dbReference type="AlphaFoldDB" id="A0A8J5FIC4"/>
<evidence type="ECO:0000313" key="1">
    <source>
        <dbReference type="EMBL" id="KAG6487936.1"/>
    </source>
</evidence>
<name>A0A8J5FIC4_ZINOF</name>
<dbReference type="InterPro" id="IPR051710">
    <property type="entry name" value="Phosphatase_SH3-domain"/>
</dbReference>
<comment type="caution">
    <text evidence="1">The sequence shown here is derived from an EMBL/GenBank/DDBJ whole genome shotgun (WGS) entry which is preliminary data.</text>
</comment>
<dbReference type="CDD" id="cd07067">
    <property type="entry name" value="HP_PGM_like"/>
    <property type="match status" value="1"/>
</dbReference>